<keyword evidence="3" id="KW-1185">Reference proteome</keyword>
<dbReference type="AlphaFoldDB" id="A0A026X096"/>
<evidence type="ECO:0000313" key="2">
    <source>
        <dbReference type="EMBL" id="EZA61682.1"/>
    </source>
</evidence>
<reference evidence="2 3" key="1">
    <citation type="journal article" date="2014" name="Curr. Biol.">
        <title>The genome of the clonal raider ant Cerapachys biroi.</title>
        <authorList>
            <person name="Oxley P.R."/>
            <person name="Ji L."/>
            <person name="Fetter-Pruneda I."/>
            <person name="McKenzie S.K."/>
            <person name="Li C."/>
            <person name="Hu H."/>
            <person name="Zhang G."/>
            <person name="Kronauer D.J."/>
        </authorList>
    </citation>
    <scope>NUCLEOTIDE SEQUENCE [LARGE SCALE GENOMIC DNA]</scope>
</reference>
<evidence type="ECO:0000256" key="1">
    <source>
        <dbReference type="SAM" id="Coils"/>
    </source>
</evidence>
<feature type="coiled-coil region" evidence="1">
    <location>
        <begin position="28"/>
        <end position="55"/>
    </location>
</feature>
<dbReference type="Proteomes" id="UP000053097">
    <property type="component" value="Unassembled WGS sequence"/>
</dbReference>
<organism evidence="2 3">
    <name type="scientific">Ooceraea biroi</name>
    <name type="common">Clonal raider ant</name>
    <name type="synonym">Cerapachys biroi</name>
    <dbReference type="NCBI Taxonomy" id="2015173"/>
    <lineage>
        <taxon>Eukaryota</taxon>
        <taxon>Metazoa</taxon>
        <taxon>Ecdysozoa</taxon>
        <taxon>Arthropoda</taxon>
        <taxon>Hexapoda</taxon>
        <taxon>Insecta</taxon>
        <taxon>Pterygota</taxon>
        <taxon>Neoptera</taxon>
        <taxon>Endopterygota</taxon>
        <taxon>Hymenoptera</taxon>
        <taxon>Apocrita</taxon>
        <taxon>Aculeata</taxon>
        <taxon>Formicoidea</taxon>
        <taxon>Formicidae</taxon>
        <taxon>Dorylinae</taxon>
        <taxon>Ooceraea</taxon>
    </lineage>
</organism>
<dbReference type="EMBL" id="KK107047">
    <property type="protein sequence ID" value="EZA61682.1"/>
    <property type="molecule type" value="Genomic_DNA"/>
</dbReference>
<accession>A0A026X096</accession>
<gene>
    <name evidence="2" type="ORF">X777_10737</name>
</gene>
<name>A0A026X096_OOCBI</name>
<evidence type="ECO:0000313" key="3">
    <source>
        <dbReference type="Proteomes" id="UP000053097"/>
    </source>
</evidence>
<protein>
    <submittedName>
        <fullName evidence="2">Uncharacterized protein</fullName>
    </submittedName>
</protein>
<proteinExistence type="predicted"/>
<sequence>MMTMGITIGSQNYWQAKLFAKHRNSQRLTTAERASAQATKEARMAQKEKEAALQAFYEEEEGLLYGPGIAD</sequence>
<keyword evidence="1" id="KW-0175">Coiled coil</keyword>